<sequence length="99" mass="11806">MDIMLESVLDRRVKHEGGYDLYLEIPEKEYLQIYEDVNNEAAENILKQFLQLHQDDGRPDHIEIKYDRNNHTINIKALLKYEGNDHTKADTLPNYLNYE</sequence>
<dbReference type="AlphaFoldDB" id="A0A0G3WBW4"/>
<reference evidence="1 2" key="1">
    <citation type="submission" date="2014-10" db="EMBL/GenBank/DDBJ databases">
        <title>Genome sequence of Clostridium aceticum DSM 1496.</title>
        <authorList>
            <person name="Poehlein A."/>
            <person name="Schiel-Bengelsdorf B."/>
            <person name="Gottschalk G."/>
            <person name="Duerre P."/>
            <person name="Daniel R."/>
        </authorList>
    </citation>
    <scope>NUCLEOTIDE SEQUENCE [LARGE SCALE GENOMIC DNA]</scope>
    <source>
        <strain evidence="1 2">DSM 1496</strain>
    </source>
</reference>
<dbReference type="KEGG" id="cace:CACET_c23920"/>
<proteinExistence type="predicted"/>
<dbReference type="STRING" id="84022.CACET_c23920"/>
<gene>
    <name evidence="1" type="ORF">CACET_c23920</name>
</gene>
<accession>A0A0G3WBW4</accession>
<evidence type="ECO:0000313" key="2">
    <source>
        <dbReference type="Proteomes" id="UP000035704"/>
    </source>
</evidence>
<protein>
    <submittedName>
        <fullName evidence="1">Uncharacterized protein</fullName>
    </submittedName>
</protein>
<keyword evidence="2" id="KW-1185">Reference proteome</keyword>
<name>A0A0G3WBW4_9CLOT</name>
<dbReference type="EMBL" id="CP009687">
    <property type="protein sequence ID" value="AKL95838.1"/>
    <property type="molecule type" value="Genomic_DNA"/>
</dbReference>
<organism evidence="1 2">
    <name type="scientific">Clostridium aceticum</name>
    <dbReference type="NCBI Taxonomy" id="84022"/>
    <lineage>
        <taxon>Bacteria</taxon>
        <taxon>Bacillati</taxon>
        <taxon>Bacillota</taxon>
        <taxon>Clostridia</taxon>
        <taxon>Eubacteriales</taxon>
        <taxon>Clostridiaceae</taxon>
        <taxon>Clostridium</taxon>
    </lineage>
</organism>
<dbReference type="Proteomes" id="UP000035704">
    <property type="component" value="Chromosome"/>
</dbReference>
<evidence type="ECO:0000313" key="1">
    <source>
        <dbReference type="EMBL" id="AKL95838.1"/>
    </source>
</evidence>
<dbReference type="PATRIC" id="fig|84022.6.peg.2408"/>